<evidence type="ECO:0000313" key="7">
    <source>
        <dbReference type="EMBL" id="PJF16839.1"/>
    </source>
</evidence>
<dbReference type="AlphaFoldDB" id="A0A2H9TGL5"/>
<accession>A0A2H9TGL5</accession>
<keyword evidence="3" id="KW-0547">Nucleotide-binding</keyword>
<name>A0A2H9TGL5_9FUNG</name>
<dbReference type="SUPFAM" id="SSF52540">
    <property type="entry name" value="P-loop containing nucleoside triphosphate hydrolases"/>
    <property type="match status" value="1"/>
</dbReference>
<dbReference type="STRING" id="1246581.A0A2H9TGL5"/>
<dbReference type="PANTHER" id="PTHR45709:SF2">
    <property type="entry name" value="LARGE SUBUNIT GTPASE 1 HOMOLOG"/>
    <property type="match status" value="1"/>
</dbReference>
<dbReference type="Proteomes" id="UP000240830">
    <property type="component" value="Unassembled WGS sequence"/>
</dbReference>
<dbReference type="OrthoDB" id="61815at2759"/>
<keyword evidence="2" id="KW-0963">Cytoplasm</keyword>
<protein>
    <recommendedName>
        <fullName evidence="6">CP-type G domain-containing protein</fullName>
    </recommendedName>
</protein>
<keyword evidence="4" id="KW-0378">Hydrolase</keyword>
<organism evidence="7 8">
    <name type="scientific">Paramicrosporidium saccamoebae</name>
    <dbReference type="NCBI Taxonomy" id="1246581"/>
    <lineage>
        <taxon>Eukaryota</taxon>
        <taxon>Fungi</taxon>
        <taxon>Fungi incertae sedis</taxon>
        <taxon>Cryptomycota</taxon>
        <taxon>Cryptomycota incertae sedis</taxon>
        <taxon>Paramicrosporidium</taxon>
    </lineage>
</organism>
<comment type="caution">
    <text evidence="7">The sequence shown here is derived from an EMBL/GenBank/DDBJ whole genome shotgun (WGS) entry which is preliminary data.</text>
</comment>
<sequence>MTKKDKQGENLGRTVIKARFSGRRGSRNNSGLVLLVLLYIERASPVIVSTSVPVLSQAPRSFATSDEQAENKEWIRIPRRPKWSTSIQPKELQHAEEESFLEWRRGLARIEDAAYFILTPFERNLEIWRQLWRVIEACETIVQILDARNPLLFYCEDLKTYISEVGPSKKMLLLINKADYLSADQRQSWAEYFKELGLSFVFYSATLATESEEEEPPVSRSENCKDLISSHDILDRLQLLDWLKSECGGEKLGMVGYPNVGKSSTINSLAGTKKVSVAATPGKTKHFQTVILENGVILYDCPGLVFPNFAVSRADLVLNGILPVDQLREWVTPVELLIERIPKQVIELVYGIELPKPSMEEDLNRRPSSHEVLGAFAIARGFRTSFHGNPDESRAARVVLKDYVGGKLLFCHPPPSVQDEDAFNHPYRNAICERPSRKFTKATEFSYAAKKDPSLLADHKASVVLSGMSGTSRFIKPLGSKQHYKRAGHK</sequence>
<dbReference type="InterPro" id="IPR006073">
    <property type="entry name" value="GTP-bd"/>
</dbReference>
<evidence type="ECO:0000256" key="1">
    <source>
        <dbReference type="ARBA" id="ARBA00004496"/>
    </source>
</evidence>
<keyword evidence="8" id="KW-1185">Reference proteome</keyword>
<dbReference type="GO" id="GO:0005525">
    <property type="term" value="F:GTP binding"/>
    <property type="evidence" value="ECO:0007669"/>
    <property type="project" value="UniProtKB-KW"/>
</dbReference>
<proteinExistence type="predicted"/>
<evidence type="ECO:0000256" key="4">
    <source>
        <dbReference type="ARBA" id="ARBA00022801"/>
    </source>
</evidence>
<evidence type="ECO:0000256" key="3">
    <source>
        <dbReference type="ARBA" id="ARBA00022741"/>
    </source>
</evidence>
<gene>
    <name evidence="7" type="ORF">PSACC_03357</name>
</gene>
<dbReference type="GO" id="GO:0003924">
    <property type="term" value="F:GTPase activity"/>
    <property type="evidence" value="ECO:0007669"/>
    <property type="project" value="InterPro"/>
</dbReference>
<dbReference type="PANTHER" id="PTHR45709">
    <property type="entry name" value="LARGE SUBUNIT GTPASE 1 HOMOLOG-RELATED"/>
    <property type="match status" value="1"/>
</dbReference>
<comment type="subcellular location">
    <subcellularLocation>
        <location evidence="1">Cytoplasm</location>
    </subcellularLocation>
</comment>
<dbReference type="GO" id="GO:0005829">
    <property type="term" value="C:cytosol"/>
    <property type="evidence" value="ECO:0007669"/>
    <property type="project" value="TreeGrafter"/>
</dbReference>
<keyword evidence="5" id="KW-0342">GTP-binding</keyword>
<dbReference type="PROSITE" id="PS51721">
    <property type="entry name" value="G_CP"/>
    <property type="match status" value="1"/>
</dbReference>
<dbReference type="InterPro" id="IPR030378">
    <property type="entry name" value="G_CP_dom"/>
</dbReference>
<evidence type="ECO:0000313" key="8">
    <source>
        <dbReference type="Proteomes" id="UP000240830"/>
    </source>
</evidence>
<evidence type="ECO:0000259" key="6">
    <source>
        <dbReference type="PROSITE" id="PS51721"/>
    </source>
</evidence>
<reference evidence="7 8" key="1">
    <citation type="submission" date="2016-10" db="EMBL/GenBank/DDBJ databases">
        <title>The genome of Paramicrosporidium saccamoebae is the missing link in understanding Cryptomycota and Microsporidia evolution.</title>
        <authorList>
            <person name="Quandt C.A."/>
            <person name="Beaudet D."/>
            <person name="Corsaro D."/>
            <person name="Michel R."/>
            <person name="Corradi N."/>
            <person name="James T."/>
        </authorList>
    </citation>
    <scope>NUCLEOTIDE SEQUENCE [LARGE SCALE GENOMIC DNA]</scope>
    <source>
        <strain evidence="7 8">KSL3</strain>
    </source>
</reference>
<feature type="domain" description="CP-type G" evidence="6">
    <location>
        <begin position="128"/>
        <end position="307"/>
    </location>
</feature>
<dbReference type="Gene3D" id="3.40.50.300">
    <property type="entry name" value="P-loop containing nucleotide triphosphate hydrolases"/>
    <property type="match status" value="1"/>
</dbReference>
<dbReference type="InterPro" id="IPR043358">
    <property type="entry name" value="GNL1-like"/>
</dbReference>
<dbReference type="EMBL" id="MTSL01000205">
    <property type="protein sequence ID" value="PJF16839.1"/>
    <property type="molecule type" value="Genomic_DNA"/>
</dbReference>
<dbReference type="Pfam" id="PF01926">
    <property type="entry name" value="MMR_HSR1"/>
    <property type="match status" value="1"/>
</dbReference>
<dbReference type="CDD" id="cd01857">
    <property type="entry name" value="HSR1_MMR1"/>
    <property type="match status" value="1"/>
</dbReference>
<evidence type="ECO:0000256" key="2">
    <source>
        <dbReference type="ARBA" id="ARBA00022490"/>
    </source>
</evidence>
<evidence type="ECO:0000256" key="5">
    <source>
        <dbReference type="ARBA" id="ARBA00023134"/>
    </source>
</evidence>
<dbReference type="InterPro" id="IPR027417">
    <property type="entry name" value="P-loop_NTPase"/>
</dbReference>